<keyword evidence="3" id="KW-1003">Cell membrane</keyword>
<organism evidence="13">
    <name type="scientific">Coralloluteibacterium stylophorae</name>
    <dbReference type="NCBI Taxonomy" id="1776034"/>
    <lineage>
        <taxon>Bacteria</taxon>
        <taxon>Pseudomonadati</taxon>
        <taxon>Pseudomonadota</taxon>
        <taxon>Gammaproteobacteria</taxon>
        <taxon>Lysobacterales</taxon>
        <taxon>Lysobacteraceae</taxon>
        <taxon>Coralloluteibacterium</taxon>
    </lineage>
</organism>
<evidence type="ECO:0000256" key="11">
    <source>
        <dbReference type="SAM" id="Phobius"/>
    </source>
</evidence>
<dbReference type="RefSeq" id="WP_211925909.1">
    <property type="nucleotide sequence ID" value="NZ_JAGQFT020000007.1"/>
</dbReference>
<dbReference type="SUPFAM" id="SSF54523">
    <property type="entry name" value="Pili subunits"/>
    <property type="match status" value="1"/>
</dbReference>
<protein>
    <recommendedName>
        <fullName evidence="2">Type II secretion system protein H</fullName>
    </recommendedName>
    <alternativeName>
        <fullName evidence="10">General secretion pathway protein H</fullName>
    </alternativeName>
</protein>
<keyword evidence="8 11" id="KW-0472">Membrane</keyword>
<evidence type="ECO:0000256" key="8">
    <source>
        <dbReference type="ARBA" id="ARBA00023136"/>
    </source>
</evidence>
<evidence type="ECO:0000259" key="12">
    <source>
        <dbReference type="Pfam" id="PF12019"/>
    </source>
</evidence>
<reference evidence="14 15" key="1">
    <citation type="journal article" date="2021" name="Microbiol. Resour. Announc.">
        <title>Draft Genome Sequence of Coralloluteibacterium stylophorae LMG 29479T.</title>
        <authorList>
            <person name="Karlyshev A.V."/>
            <person name="Kudryashova E.B."/>
            <person name="Ariskina E.V."/>
            <person name="Conroy A.P."/>
            <person name="Abidueva E.Y."/>
        </authorList>
    </citation>
    <scope>NUCLEOTIDE SEQUENCE [LARGE SCALE GENOMIC DNA]</scope>
    <source>
        <strain evidence="14 15">LMG 29479</strain>
    </source>
</reference>
<dbReference type="PROSITE" id="PS00409">
    <property type="entry name" value="PROKAR_NTER_METHYL"/>
    <property type="match status" value="1"/>
</dbReference>
<evidence type="ECO:0000256" key="10">
    <source>
        <dbReference type="ARBA" id="ARBA00030775"/>
    </source>
</evidence>
<dbReference type="InterPro" id="IPR012902">
    <property type="entry name" value="N_methyl_site"/>
</dbReference>
<keyword evidence="7 11" id="KW-1133">Transmembrane helix</keyword>
<dbReference type="GO" id="GO:0015627">
    <property type="term" value="C:type II protein secretion system complex"/>
    <property type="evidence" value="ECO:0007669"/>
    <property type="project" value="InterPro"/>
</dbReference>
<dbReference type="InterPro" id="IPR022346">
    <property type="entry name" value="T2SS_GspH"/>
</dbReference>
<evidence type="ECO:0000256" key="6">
    <source>
        <dbReference type="ARBA" id="ARBA00022692"/>
    </source>
</evidence>
<dbReference type="GO" id="GO:0005886">
    <property type="term" value="C:plasma membrane"/>
    <property type="evidence" value="ECO:0007669"/>
    <property type="project" value="UniProtKB-SubCell"/>
</dbReference>
<dbReference type="Proteomes" id="UP000675747">
    <property type="component" value="Unassembled WGS sequence"/>
</dbReference>
<name>A0A8J7VU20_9GAMM</name>
<accession>A0A8J7VU20</accession>
<dbReference type="GO" id="GO:0015628">
    <property type="term" value="P:protein secretion by the type II secretion system"/>
    <property type="evidence" value="ECO:0007669"/>
    <property type="project" value="InterPro"/>
</dbReference>
<keyword evidence="4" id="KW-0488">Methylation</keyword>
<dbReference type="Gene3D" id="3.30.700.10">
    <property type="entry name" value="Glycoprotein, Type 4 Pilin"/>
    <property type="match status" value="1"/>
</dbReference>
<evidence type="ECO:0000256" key="1">
    <source>
        <dbReference type="ARBA" id="ARBA00004377"/>
    </source>
</evidence>
<dbReference type="EMBL" id="JAGQFT010000028">
    <property type="protein sequence ID" value="MBR0561943.1"/>
    <property type="molecule type" value="Genomic_DNA"/>
</dbReference>
<comment type="caution">
    <text evidence="13">The sequence shown here is derived from an EMBL/GenBank/DDBJ whole genome shotgun (WGS) entry which is preliminary data.</text>
</comment>
<sequence length="164" mass="17440">MPRRLCSSDPARGAERVRGFTLLEIVVVIALVAVITTTLAVSLTGGLDGMRVRTAVKEVAAQLRFARARAIVSGQAQDFVVDPQARRWQGAEGRSGELPDGFDIVATGAREVQPTEGVAAIRFFPDGSATGGRIELVRGEARWRIDIAWLTGEVRLAAAAGDDA</sequence>
<evidence type="ECO:0000313" key="14">
    <source>
        <dbReference type="EMBL" id="MBS7457779.1"/>
    </source>
</evidence>
<dbReference type="Pfam" id="PF07963">
    <property type="entry name" value="N_methyl"/>
    <property type="match status" value="1"/>
</dbReference>
<keyword evidence="6 11" id="KW-0812">Transmembrane</keyword>
<keyword evidence="15" id="KW-1185">Reference proteome</keyword>
<proteinExistence type="inferred from homology"/>
<feature type="transmembrane region" description="Helical" evidence="11">
    <location>
        <begin position="20"/>
        <end position="43"/>
    </location>
</feature>
<reference evidence="13" key="2">
    <citation type="submission" date="2021-04" db="EMBL/GenBank/DDBJ databases">
        <authorList>
            <person name="Karlyshev A.V."/>
        </authorList>
    </citation>
    <scope>NUCLEOTIDE SEQUENCE</scope>
    <source>
        <strain evidence="13">LMG 29479</strain>
    </source>
</reference>
<evidence type="ECO:0000256" key="2">
    <source>
        <dbReference type="ARBA" id="ARBA00021549"/>
    </source>
</evidence>
<evidence type="ECO:0000256" key="3">
    <source>
        <dbReference type="ARBA" id="ARBA00022475"/>
    </source>
</evidence>
<evidence type="ECO:0000313" key="15">
    <source>
        <dbReference type="Proteomes" id="UP000675747"/>
    </source>
</evidence>
<feature type="domain" description="General secretion pathway GspH" evidence="12">
    <location>
        <begin position="55"/>
        <end position="150"/>
    </location>
</feature>
<evidence type="ECO:0000313" key="13">
    <source>
        <dbReference type="EMBL" id="MBR0561943.1"/>
    </source>
</evidence>
<dbReference type="Pfam" id="PF12019">
    <property type="entry name" value="GspH"/>
    <property type="match status" value="1"/>
</dbReference>
<dbReference type="InterPro" id="IPR045584">
    <property type="entry name" value="Pilin-like"/>
</dbReference>
<comment type="similarity">
    <text evidence="9">Belongs to the GSP H family.</text>
</comment>
<evidence type="ECO:0000256" key="9">
    <source>
        <dbReference type="ARBA" id="ARBA00025772"/>
    </source>
</evidence>
<evidence type="ECO:0000256" key="7">
    <source>
        <dbReference type="ARBA" id="ARBA00022989"/>
    </source>
</evidence>
<keyword evidence="5" id="KW-0997">Cell inner membrane</keyword>
<dbReference type="NCBIfam" id="TIGR02532">
    <property type="entry name" value="IV_pilin_GFxxxE"/>
    <property type="match status" value="1"/>
</dbReference>
<comment type="subcellular location">
    <subcellularLocation>
        <location evidence="1">Cell inner membrane</location>
        <topology evidence="1">Single-pass membrane protein</topology>
    </subcellularLocation>
</comment>
<evidence type="ECO:0000256" key="5">
    <source>
        <dbReference type="ARBA" id="ARBA00022519"/>
    </source>
</evidence>
<evidence type="ECO:0000256" key="4">
    <source>
        <dbReference type="ARBA" id="ARBA00022481"/>
    </source>
</evidence>
<dbReference type="EMBL" id="JAGQFT020000007">
    <property type="protein sequence ID" value="MBS7457779.1"/>
    <property type="molecule type" value="Genomic_DNA"/>
</dbReference>
<dbReference type="AlphaFoldDB" id="A0A8J7VU20"/>
<gene>
    <name evidence="14" type="ORF">KB893_011625</name>
    <name evidence="13" type="ORF">KB893_05370</name>
</gene>
<dbReference type="NCBIfam" id="NF047827">
    <property type="entry name" value="T3SSXpsH"/>
    <property type="match status" value="1"/>
</dbReference>